<organism evidence="2 3">
    <name type="scientific">Eleusine coracana subsp. coracana</name>
    <dbReference type="NCBI Taxonomy" id="191504"/>
    <lineage>
        <taxon>Eukaryota</taxon>
        <taxon>Viridiplantae</taxon>
        <taxon>Streptophyta</taxon>
        <taxon>Embryophyta</taxon>
        <taxon>Tracheophyta</taxon>
        <taxon>Spermatophyta</taxon>
        <taxon>Magnoliopsida</taxon>
        <taxon>Liliopsida</taxon>
        <taxon>Poales</taxon>
        <taxon>Poaceae</taxon>
        <taxon>PACMAD clade</taxon>
        <taxon>Chloridoideae</taxon>
        <taxon>Cynodonteae</taxon>
        <taxon>Eleusininae</taxon>
        <taxon>Eleusine</taxon>
    </lineage>
</organism>
<dbReference type="GO" id="GO:0016747">
    <property type="term" value="F:acyltransferase activity, transferring groups other than amino-acyl groups"/>
    <property type="evidence" value="ECO:0007669"/>
    <property type="project" value="UniProtKB-ARBA"/>
</dbReference>
<comment type="caution">
    <text evidence="2">The sequence shown here is derived from an EMBL/GenBank/DDBJ whole genome shotgun (WGS) entry which is preliminary data.</text>
</comment>
<name>A0AAV5D8D1_ELECO</name>
<accession>A0AAV5D8D1</accession>
<feature type="compositionally biased region" description="Basic and acidic residues" evidence="1">
    <location>
        <begin position="46"/>
        <end position="66"/>
    </location>
</feature>
<sequence>MVFAKQRVREAAGTTDVLTVAGSPWFLVYGLDFGFRAPGQGGRRVHREDQRCRGGQETGWGRRDRDGVCLPPDDMDAFRKCFDDAVTELDADGELTGTTPAPGYRQRKKRGSRWTVSQVPSGL</sequence>
<dbReference type="AlphaFoldDB" id="A0AAV5D8D1"/>
<reference evidence="2" key="1">
    <citation type="journal article" date="2018" name="DNA Res.">
        <title>Multiple hybrid de novo genome assembly of finger millet, an orphan allotetraploid crop.</title>
        <authorList>
            <person name="Hatakeyama M."/>
            <person name="Aluri S."/>
            <person name="Balachadran M.T."/>
            <person name="Sivarajan S.R."/>
            <person name="Patrignani A."/>
            <person name="Gruter S."/>
            <person name="Poveda L."/>
            <person name="Shimizu-Inatsugi R."/>
            <person name="Baeten J."/>
            <person name="Francoijs K.J."/>
            <person name="Nataraja K.N."/>
            <person name="Reddy Y.A.N."/>
            <person name="Phadnis S."/>
            <person name="Ravikumar R.L."/>
            <person name="Schlapbach R."/>
            <person name="Sreeman S.M."/>
            <person name="Shimizu K.K."/>
        </authorList>
    </citation>
    <scope>NUCLEOTIDE SEQUENCE</scope>
</reference>
<feature type="region of interest" description="Disordered" evidence="1">
    <location>
        <begin position="91"/>
        <end position="123"/>
    </location>
</feature>
<reference evidence="2" key="2">
    <citation type="submission" date="2021-12" db="EMBL/GenBank/DDBJ databases">
        <title>Resequencing data analysis of finger millet.</title>
        <authorList>
            <person name="Hatakeyama M."/>
            <person name="Aluri S."/>
            <person name="Balachadran M.T."/>
            <person name="Sivarajan S.R."/>
            <person name="Poveda L."/>
            <person name="Shimizu-Inatsugi R."/>
            <person name="Schlapbach R."/>
            <person name="Sreeman S.M."/>
            <person name="Shimizu K.K."/>
        </authorList>
    </citation>
    <scope>NUCLEOTIDE SEQUENCE</scope>
</reference>
<evidence type="ECO:0000313" key="3">
    <source>
        <dbReference type="Proteomes" id="UP001054889"/>
    </source>
</evidence>
<gene>
    <name evidence="2" type="primary">ga24683</name>
    <name evidence="2" type="ORF">PR202_ga24683</name>
</gene>
<evidence type="ECO:0000313" key="2">
    <source>
        <dbReference type="EMBL" id="GJN06909.1"/>
    </source>
</evidence>
<dbReference type="EMBL" id="BQKI01000013">
    <property type="protein sequence ID" value="GJN06909.1"/>
    <property type="molecule type" value="Genomic_DNA"/>
</dbReference>
<protein>
    <submittedName>
        <fullName evidence="2">Uncharacterized protein</fullName>
    </submittedName>
</protein>
<proteinExistence type="predicted"/>
<evidence type="ECO:0000256" key="1">
    <source>
        <dbReference type="SAM" id="MobiDB-lite"/>
    </source>
</evidence>
<feature type="compositionally biased region" description="Polar residues" evidence="1">
    <location>
        <begin position="114"/>
        <end position="123"/>
    </location>
</feature>
<dbReference type="Proteomes" id="UP001054889">
    <property type="component" value="Unassembled WGS sequence"/>
</dbReference>
<dbReference type="Gene3D" id="3.30.559.10">
    <property type="entry name" value="Chloramphenicol acetyltransferase-like domain"/>
    <property type="match status" value="1"/>
</dbReference>
<feature type="region of interest" description="Disordered" evidence="1">
    <location>
        <begin position="40"/>
        <end position="66"/>
    </location>
</feature>
<dbReference type="InterPro" id="IPR023213">
    <property type="entry name" value="CAT-like_dom_sf"/>
</dbReference>
<keyword evidence="3" id="KW-1185">Reference proteome</keyword>